<comment type="caution">
    <text evidence="1">The sequence shown here is derived from an EMBL/GenBank/DDBJ whole genome shotgun (WGS) entry which is preliminary data.</text>
</comment>
<proteinExistence type="predicted"/>
<protein>
    <submittedName>
        <fullName evidence="1">Uncharacterized protein</fullName>
    </submittedName>
</protein>
<reference evidence="1" key="1">
    <citation type="journal article" date="2015" name="Nature">
        <title>Complex archaea that bridge the gap between prokaryotes and eukaryotes.</title>
        <authorList>
            <person name="Spang A."/>
            <person name="Saw J.H."/>
            <person name="Jorgensen S.L."/>
            <person name="Zaremba-Niedzwiedzka K."/>
            <person name="Martijn J."/>
            <person name="Lind A.E."/>
            <person name="van Eijk R."/>
            <person name="Schleper C."/>
            <person name="Guy L."/>
            <person name="Ettema T.J."/>
        </authorList>
    </citation>
    <scope>NUCLEOTIDE SEQUENCE</scope>
</reference>
<gene>
    <name evidence="1" type="ORF">LCGC14_2223980</name>
</gene>
<dbReference type="EMBL" id="LAZR01029771">
    <property type="protein sequence ID" value="KKL58579.1"/>
    <property type="molecule type" value="Genomic_DNA"/>
</dbReference>
<dbReference type="AlphaFoldDB" id="A0A0F9DA86"/>
<name>A0A0F9DA86_9ZZZZ</name>
<sequence>MSKQTDFIDVLDGYKAGDLSKAEAMGEFRIIGVVIKMERDLPELVYVSEKNKEYELECARHAQMDMLQVGYVLVEPLIKEG</sequence>
<accession>A0A0F9DA86</accession>
<evidence type="ECO:0000313" key="1">
    <source>
        <dbReference type="EMBL" id="KKL58579.1"/>
    </source>
</evidence>
<organism evidence="1">
    <name type="scientific">marine sediment metagenome</name>
    <dbReference type="NCBI Taxonomy" id="412755"/>
    <lineage>
        <taxon>unclassified sequences</taxon>
        <taxon>metagenomes</taxon>
        <taxon>ecological metagenomes</taxon>
    </lineage>
</organism>